<dbReference type="GO" id="GO:0007165">
    <property type="term" value="P:signal transduction"/>
    <property type="evidence" value="ECO:0007669"/>
    <property type="project" value="UniProtKB-KW"/>
</dbReference>
<dbReference type="GO" id="GO:0005886">
    <property type="term" value="C:plasma membrane"/>
    <property type="evidence" value="ECO:0007669"/>
    <property type="project" value="TreeGrafter"/>
</dbReference>
<feature type="transmembrane region" description="Helical" evidence="4">
    <location>
        <begin position="123"/>
        <end position="145"/>
    </location>
</feature>
<dbReference type="Proteomes" id="UP000578697">
    <property type="component" value="Unassembled WGS sequence"/>
</dbReference>
<proteinExistence type="inferred from homology"/>
<reference evidence="7 9" key="1">
    <citation type="submission" date="2018-08" db="EMBL/GenBank/DDBJ databases">
        <title>The first complete genome of Treponema rectale (CHPAT), a commensal spirochete of the bovine rectum.</title>
        <authorList>
            <person name="Staton G.J."/>
            <person name="Clegg S.R."/>
            <person name="Carter S.D."/>
            <person name="Radford A.D."/>
            <person name="Darby A."/>
            <person name="Hall N."/>
            <person name="Birtles R.J."/>
            <person name="Evans N.J."/>
        </authorList>
    </citation>
    <scope>NUCLEOTIDE SEQUENCE [LARGE SCALE GENOMIC DNA]</scope>
    <source>
        <strain evidence="7 9">CHPA</strain>
    </source>
</reference>
<evidence type="ECO:0000313" key="9">
    <source>
        <dbReference type="Proteomes" id="UP000593591"/>
    </source>
</evidence>
<feature type="transmembrane region" description="Helical" evidence="4">
    <location>
        <begin position="185"/>
        <end position="207"/>
    </location>
</feature>
<dbReference type="SUPFAM" id="SSF58104">
    <property type="entry name" value="Methyl-accepting chemotaxis protein (MCP) signaling domain"/>
    <property type="match status" value="1"/>
</dbReference>
<evidence type="ECO:0000256" key="4">
    <source>
        <dbReference type="SAM" id="Phobius"/>
    </source>
</evidence>
<sequence>MSFRKRIIVKSFLPDALSSIFIFMYTSITLQISKQYVFKTGIMLFAIFCILQFTVALFTDSLVYKGISERIHFFETKETTVEERTELLEELHHLPFITAVMTFTYFIIGAIIVAIFFSIKFQFHSNILILILMQFSFASFMASLFGDNYCRKICNEYAEKIVTAGVDKDYVEEKNFFGNSLLTEIILFVILPLIFTTIISCAILIAGYSPIHESVFWESKDIQINRMLWTCIMNIIIECALIVFFYVKIYRVNVKMNQTLKTILTTDIDRIKLLECDLSNEQSYSNYVINQLIAHFKNILTRTTEIGDNINNIGNSLTKISNETETTSVEQSTGTKEIVATMVDLTQLSHDIEDQIQEVSDFAQETFDKVTGGSVLLNQNLDKIGQIASSNEETIFGIKDLNSKINRIWEITNMINSIADQTKIIAFNAELEATNVKNENRNFKNVSSEIRRLANSTMDSTKEIKDKINVIQASSNELIKASQSSTKLIKQGTNLATFLGETFSNIKKSAQQNALSSSEIKYLINQQNTSFDQIVKTLQQINLSIQDFSVSTKNIIDTTSGLQMNAEILKSLTSSKE</sequence>
<dbReference type="KEGG" id="trc:DYE49_07315"/>
<keyword evidence="4" id="KW-1133">Transmembrane helix</keyword>
<dbReference type="PANTHER" id="PTHR43531">
    <property type="entry name" value="PROTEIN ICFG"/>
    <property type="match status" value="1"/>
</dbReference>
<dbReference type="EMBL" id="CP031517">
    <property type="protein sequence ID" value="QOS40273.1"/>
    <property type="molecule type" value="Genomic_DNA"/>
</dbReference>
<evidence type="ECO:0000256" key="3">
    <source>
        <dbReference type="PROSITE-ProRule" id="PRU00284"/>
    </source>
</evidence>
<keyword evidence="1" id="KW-0145">Chemotaxis</keyword>
<dbReference type="InterPro" id="IPR051310">
    <property type="entry name" value="MCP_chemotaxis"/>
</dbReference>
<dbReference type="PANTHER" id="PTHR43531:SF11">
    <property type="entry name" value="METHYL-ACCEPTING CHEMOTAXIS PROTEIN 3"/>
    <property type="match status" value="1"/>
</dbReference>
<dbReference type="PROSITE" id="PS50111">
    <property type="entry name" value="CHEMOTAXIS_TRANSDUC_2"/>
    <property type="match status" value="1"/>
</dbReference>
<gene>
    <name evidence="7" type="ORF">DYE49_07315</name>
    <name evidence="6" type="ORF">HNP77_000356</name>
</gene>
<evidence type="ECO:0000313" key="8">
    <source>
        <dbReference type="Proteomes" id="UP000578697"/>
    </source>
</evidence>
<keyword evidence="8" id="KW-1185">Reference proteome</keyword>
<evidence type="ECO:0000259" key="5">
    <source>
        <dbReference type="PROSITE" id="PS50111"/>
    </source>
</evidence>
<feature type="transmembrane region" description="Helical" evidence="4">
    <location>
        <begin position="227"/>
        <end position="247"/>
    </location>
</feature>
<feature type="transmembrane region" description="Helical" evidence="4">
    <location>
        <begin position="42"/>
        <end position="64"/>
    </location>
</feature>
<dbReference type="Proteomes" id="UP000593591">
    <property type="component" value="Chromosome"/>
</dbReference>
<evidence type="ECO:0000313" key="6">
    <source>
        <dbReference type="EMBL" id="MBB5218012.1"/>
    </source>
</evidence>
<name>A0A840SEY4_9SPIR</name>
<dbReference type="GO" id="GO:0006935">
    <property type="term" value="P:chemotaxis"/>
    <property type="evidence" value="ECO:0007669"/>
    <property type="project" value="UniProtKB-KW"/>
</dbReference>
<dbReference type="AlphaFoldDB" id="A0A840SEY4"/>
<dbReference type="GO" id="GO:0004888">
    <property type="term" value="F:transmembrane signaling receptor activity"/>
    <property type="evidence" value="ECO:0007669"/>
    <property type="project" value="TreeGrafter"/>
</dbReference>
<dbReference type="Pfam" id="PF00015">
    <property type="entry name" value="MCPsignal"/>
    <property type="match status" value="1"/>
</dbReference>
<feature type="transmembrane region" description="Helical" evidence="4">
    <location>
        <begin position="94"/>
        <end position="117"/>
    </location>
</feature>
<dbReference type="InterPro" id="IPR004089">
    <property type="entry name" value="MCPsignal_dom"/>
</dbReference>
<protein>
    <submittedName>
        <fullName evidence="6">Methyl-accepting chemotaxis protein</fullName>
    </submittedName>
</protein>
<feature type="domain" description="Methyl-accepting transducer" evidence="5">
    <location>
        <begin position="306"/>
        <end position="542"/>
    </location>
</feature>
<keyword evidence="3" id="KW-0807">Transducer</keyword>
<keyword evidence="4" id="KW-0812">Transmembrane</keyword>
<reference evidence="6 8" key="2">
    <citation type="submission" date="2020-08" db="EMBL/GenBank/DDBJ databases">
        <title>Genomic Encyclopedia of Type Strains, Phase IV (KMG-IV): sequencing the most valuable type-strain genomes for metagenomic binning, comparative biology and taxonomic classification.</title>
        <authorList>
            <person name="Goeker M."/>
        </authorList>
    </citation>
    <scope>NUCLEOTIDE SEQUENCE [LARGE SCALE GENOMIC DNA]</scope>
    <source>
        <strain evidence="6 8">DSM 103679</strain>
    </source>
</reference>
<evidence type="ECO:0000256" key="1">
    <source>
        <dbReference type="ARBA" id="ARBA00022500"/>
    </source>
</evidence>
<evidence type="ECO:0000256" key="2">
    <source>
        <dbReference type="ARBA" id="ARBA00029447"/>
    </source>
</evidence>
<dbReference type="RefSeq" id="WP_184651448.1">
    <property type="nucleotide sequence ID" value="NZ_JACHFR010000001.1"/>
</dbReference>
<dbReference type="SMART" id="SM00283">
    <property type="entry name" value="MA"/>
    <property type="match status" value="1"/>
</dbReference>
<organism evidence="6 8">
    <name type="scientific">Treponema rectale</name>
    <dbReference type="NCBI Taxonomy" id="744512"/>
    <lineage>
        <taxon>Bacteria</taxon>
        <taxon>Pseudomonadati</taxon>
        <taxon>Spirochaetota</taxon>
        <taxon>Spirochaetia</taxon>
        <taxon>Spirochaetales</taxon>
        <taxon>Treponemataceae</taxon>
        <taxon>Treponema</taxon>
    </lineage>
</organism>
<dbReference type="EMBL" id="JACHFR010000001">
    <property type="protein sequence ID" value="MBB5218012.1"/>
    <property type="molecule type" value="Genomic_DNA"/>
</dbReference>
<dbReference type="Gene3D" id="1.10.287.950">
    <property type="entry name" value="Methyl-accepting chemotaxis protein"/>
    <property type="match status" value="1"/>
</dbReference>
<comment type="similarity">
    <text evidence="2">Belongs to the methyl-accepting chemotaxis (MCP) protein family.</text>
</comment>
<evidence type="ECO:0000313" key="7">
    <source>
        <dbReference type="EMBL" id="QOS40273.1"/>
    </source>
</evidence>
<keyword evidence="4" id="KW-0472">Membrane</keyword>
<accession>A0A840SEY4</accession>